<sequence length="187" mass="20643">MPLPIGGTPDDHFVDLSSSPPARSHSYSFDDGDLNNPYADLSQYDTYDAQDKVADPDPDFVEDISDNEAMLSSNNTRPATVRAELKEFNHFVCMEDLRGDYGCRINYSKMFAGQRSRKSYADRLATRTSESRKRKRNAARKAAGEPVTPPSRGGKAARGSKKRKAAGATRRGKSIHLRGGEFISPPN</sequence>
<protein>
    <submittedName>
        <fullName evidence="2">Uncharacterized protein</fullName>
    </submittedName>
</protein>
<dbReference type="OMA" id="LRNDYGC"/>
<dbReference type="InParanoid" id="G5A4P3"/>
<dbReference type="KEGG" id="psoj:PHYSODRAFT_521700"/>
<evidence type="ECO:0000313" key="3">
    <source>
        <dbReference type="Proteomes" id="UP000002640"/>
    </source>
</evidence>
<keyword evidence="3" id="KW-1185">Reference proteome</keyword>
<reference evidence="2 3" key="1">
    <citation type="journal article" date="2006" name="Science">
        <title>Phytophthora genome sequences uncover evolutionary origins and mechanisms of pathogenesis.</title>
        <authorList>
            <person name="Tyler B.M."/>
            <person name="Tripathy S."/>
            <person name="Zhang X."/>
            <person name="Dehal P."/>
            <person name="Jiang R.H."/>
            <person name="Aerts A."/>
            <person name="Arredondo F.D."/>
            <person name="Baxter L."/>
            <person name="Bensasson D."/>
            <person name="Beynon J.L."/>
            <person name="Chapman J."/>
            <person name="Damasceno C.M."/>
            <person name="Dorrance A.E."/>
            <person name="Dou D."/>
            <person name="Dickerman A.W."/>
            <person name="Dubchak I.L."/>
            <person name="Garbelotto M."/>
            <person name="Gijzen M."/>
            <person name="Gordon S.G."/>
            <person name="Govers F."/>
            <person name="Grunwald N.J."/>
            <person name="Huang W."/>
            <person name="Ivors K.L."/>
            <person name="Jones R.W."/>
            <person name="Kamoun S."/>
            <person name="Krampis K."/>
            <person name="Lamour K.H."/>
            <person name="Lee M.K."/>
            <person name="McDonald W.H."/>
            <person name="Medina M."/>
            <person name="Meijer H.J."/>
            <person name="Nordberg E.K."/>
            <person name="Maclean D.J."/>
            <person name="Ospina-Giraldo M.D."/>
            <person name="Morris P.F."/>
            <person name="Phuntumart V."/>
            <person name="Putnam N.H."/>
            <person name="Rash S."/>
            <person name="Rose J.K."/>
            <person name="Sakihama Y."/>
            <person name="Salamov A.A."/>
            <person name="Savidor A."/>
            <person name="Scheuring C.F."/>
            <person name="Smith B.M."/>
            <person name="Sobral B.W."/>
            <person name="Terry A."/>
            <person name="Torto-Alalibo T.A."/>
            <person name="Win J."/>
            <person name="Xu Z."/>
            <person name="Zhang H."/>
            <person name="Grigoriev I.V."/>
            <person name="Rokhsar D.S."/>
            <person name="Boore J.L."/>
        </authorList>
    </citation>
    <scope>NUCLEOTIDE SEQUENCE [LARGE SCALE GENOMIC DNA]</scope>
    <source>
        <strain evidence="2 3">P6497</strain>
    </source>
</reference>
<feature type="region of interest" description="Disordered" evidence="1">
    <location>
        <begin position="1"/>
        <end position="35"/>
    </location>
</feature>
<dbReference type="EMBL" id="JH159159">
    <property type="protein sequence ID" value="EGZ09643.1"/>
    <property type="molecule type" value="Genomic_DNA"/>
</dbReference>
<feature type="compositionally biased region" description="Basic residues" evidence="1">
    <location>
        <begin position="158"/>
        <end position="176"/>
    </location>
</feature>
<proteinExistence type="predicted"/>
<gene>
    <name evidence="2" type="ORF">PHYSODRAFT_521700</name>
</gene>
<feature type="compositionally biased region" description="Low complexity" evidence="1">
    <location>
        <begin position="17"/>
        <end position="27"/>
    </location>
</feature>
<evidence type="ECO:0000313" key="2">
    <source>
        <dbReference type="EMBL" id="EGZ09643.1"/>
    </source>
</evidence>
<dbReference type="Proteomes" id="UP000002640">
    <property type="component" value="Unassembled WGS sequence"/>
</dbReference>
<feature type="compositionally biased region" description="Basic and acidic residues" evidence="1">
    <location>
        <begin position="119"/>
        <end position="131"/>
    </location>
</feature>
<evidence type="ECO:0000256" key="1">
    <source>
        <dbReference type="SAM" id="MobiDB-lite"/>
    </source>
</evidence>
<name>G5A4P3_PHYSP</name>
<dbReference type="AlphaFoldDB" id="G5A4P3"/>
<accession>G5A4P3</accession>
<dbReference type="RefSeq" id="XP_009534504.1">
    <property type="nucleotide sequence ID" value="XM_009536209.1"/>
</dbReference>
<feature type="region of interest" description="Disordered" evidence="1">
    <location>
        <begin position="116"/>
        <end position="187"/>
    </location>
</feature>
<dbReference type="GeneID" id="20660435"/>
<organism evidence="2 3">
    <name type="scientific">Phytophthora sojae (strain P6497)</name>
    <name type="common">Soybean stem and root rot agent</name>
    <name type="synonym">Phytophthora megasperma f. sp. glycines</name>
    <dbReference type="NCBI Taxonomy" id="1094619"/>
    <lineage>
        <taxon>Eukaryota</taxon>
        <taxon>Sar</taxon>
        <taxon>Stramenopiles</taxon>
        <taxon>Oomycota</taxon>
        <taxon>Peronosporomycetes</taxon>
        <taxon>Peronosporales</taxon>
        <taxon>Peronosporaceae</taxon>
        <taxon>Phytophthora</taxon>
    </lineage>
</organism>